<name>A0AA95H854_9GAMM</name>
<evidence type="ECO:0000256" key="3">
    <source>
        <dbReference type="ARBA" id="ARBA00022692"/>
    </source>
</evidence>
<dbReference type="InterPro" id="IPR027379">
    <property type="entry name" value="CLS_N"/>
</dbReference>
<reference evidence="8" key="2">
    <citation type="submission" date="2023-04" db="EMBL/GenBank/DDBJ databases">
        <authorList>
            <person name="Beletskiy A.V."/>
            <person name="Mardanov A.V."/>
            <person name="Ravin N.V."/>
        </authorList>
    </citation>
    <scope>NUCLEOTIDE SEQUENCE</scope>
    <source>
        <strain evidence="8">GKL-01</strain>
    </source>
</reference>
<keyword evidence="4 6" id="KW-1133">Transmembrane helix</keyword>
<dbReference type="Proteomes" id="UP001300672">
    <property type="component" value="Chromosome"/>
</dbReference>
<reference evidence="8" key="1">
    <citation type="journal article" date="2023" name="Int. J. Mol. Sci.">
        <title>Metagenomics Revealed a New Genus 'Candidatus Thiocaldithrix dubininis' gen. nov., sp. nov. and a New Species 'Candidatus Thiothrix putei' sp. nov. in the Family Thiotrichaceae, Some Members of Which Have Traits of Both Na+- and H+-Motive Energetics.</title>
        <authorList>
            <person name="Ravin N.V."/>
            <person name="Muntyan M.S."/>
            <person name="Smolyakov D.D."/>
            <person name="Rudenko T.S."/>
            <person name="Beletsky A.V."/>
            <person name="Mardanov A.V."/>
            <person name="Grabovich M.Y."/>
        </authorList>
    </citation>
    <scope>NUCLEOTIDE SEQUENCE</scope>
    <source>
        <strain evidence="8">GKL-01</strain>
    </source>
</reference>
<evidence type="ECO:0000256" key="2">
    <source>
        <dbReference type="ARBA" id="ARBA00022475"/>
    </source>
</evidence>
<evidence type="ECO:0000256" key="4">
    <source>
        <dbReference type="ARBA" id="ARBA00022989"/>
    </source>
</evidence>
<evidence type="ECO:0000256" key="6">
    <source>
        <dbReference type="SAM" id="Phobius"/>
    </source>
</evidence>
<evidence type="ECO:0000256" key="1">
    <source>
        <dbReference type="ARBA" id="ARBA00004651"/>
    </source>
</evidence>
<dbReference type="EMBL" id="CP124755">
    <property type="protein sequence ID" value="WGZ89831.1"/>
    <property type="molecule type" value="Genomic_DNA"/>
</dbReference>
<comment type="subcellular location">
    <subcellularLocation>
        <location evidence="1">Cell membrane</location>
        <topology evidence="1">Multi-pass membrane protein</topology>
    </subcellularLocation>
</comment>
<evidence type="ECO:0000313" key="8">
    <source>
        <dbReference type="EMBL" id="WGZ89831.1"/>
    </source>
</evidence>
<protein>
    <submittedName>
        <fullName evidence="8">PLD nuclease N-terminal domain-containing protein</fullName>
    </submittedName>
</protein>
<evidence type="ECO:0000259" key="7">
    <source>
        <dbReference type="Pfam" id="PF13396"/>
    </source>
</evidence>
<dbReference type="Pfam" id="PF13396">
    <property type="entry name" value="PLDc_N"/>
    <property type="match status" value="1"/>
</dbReference>
<feature type="domain" description="Cardiolipin synthase N-terminal" evidence="7">
    <location>
        <begin position="12"/>
        <end position="54"/>
    </location>
</feature>
<accession>A0AA95H854</accession>
<dbReference type="AlphaFoldDB" id="A0AA95H854"/>
<evidence type="ECO:0000256" key="5">
    <source>
        <dbReference type="ARBA" id="ARBA00023136"/>
    </source>
</evidence>
<feature type="transmembrane region" description="Helical" evidence="6">
    <location>
        <begin position="33"/>
        <end position="52"/>
    </location>
</feature>
<keyword evidence="2" id="KW-1003">Cell membrane</keyword>
<organism evidence="8">
    <name type="scientific">Candidatus Thiocaldithrix dubininis</name>
    <dbReference type="NCBI Taxonomy" id="3080823"/>
    <lineage>
        <taxon>Bacteria</taxon>
        <taxon>Pseudomonadati</taxon>
        <taxon>Pseudomonadota</taxon>
        <taxon>Gammaproteobacteria</taxon>
        <taxon>Thiotrichales</taxon>
        <taxon>Thiotrichaceae</taxon>
        <taxon>Candidatus Thiocaldithrix</taxon>
    </lineage>
</organism>
<dbReference type="GO" id="GO:0005886">
    <property type="term" value="C:plasma membrane"/>
    <property type="evidence" value="ECO:0007669"/>
    <property type="project" value="UniProtKB-SubCell"/>
</dbReference>
<keyword evidence="5 6" id="KW-0472">Membrane</keyword>
<proteinExistence type="predicted"/>
<dbReference type="KEGG" id="tdu:QJT80_09985"/>
<sequence length="56" mass="6287">MLSSILGFIHLVIAVWAIWHVFKSNAGTGSKILWTLAIFFFPVVGLIAWFIWGPRG</sequence>
<keyword evidence="3 6" id="KW-0812">Transmembrane</keyword>
<gene>
    <name evidence="8" type="ORF">QJT80_09985</name>
</gene>